<dbReference type="GO" id="GO:0000423">
    <property type="term" value="P:mitophagy"/>
    <property type="evidence" value="ECO:0007669"/>
    <property type="project" value="TreeGrafter"/>
</dbReference>
<protein>
    <recommendedName>
        <fullName evidence="4">Activating molecule in BECN1-regulated autophagy protein 1</fullName>
    </recommendedName>
</protein>
<dbReference type="InterPro" id="IPR015943">
    <property type="entry name" value="WD40/YVTN_repeat-like_dom_sf"/>
</dbReference>
<feature type="compositionally biased region" description="Polar residues" evidence="2">
    <location>
        <begin position="411"/>
        <end position="447"/>
    </location>
</feature>
<dbReference type="PROSITE" id="PS50294">
    <property type="entry name" value="WD_REPEATS_REGION"/>
    <property type="match status" value="1"/>
</dbReference>
<feature type="compositionally biased region" description="Polar residues" evidence="2">
    <location>
        <begin position="772"/>
        <end position="792"/>
    </location>
</feature>
<dbReference type="GO" id="GO:0080008">
    <property type="term" value="C:Cul4-RING E3 ubiquitin ligase complex"/>
    <property type="evidence" value="ECO:0007669"/>
    <property type="project" value="TreeGrafter"/>
</dbReference>
<feature type="region of interest" description="Disordered" evidence="2">
    <location>
        <begin position="388"/>
        <end position="447"/>
    </location>
</feature>
<evidence type="ECO:0000313" key="3">
    <source>
        <dbReference type="EMBL" id="CAD7589803.1"/>
    </source>
</evidence>
<feature type="region of interest" description="Disordered" evidence="2">
    <location>
        <begin position="1090"/>
        <end position="1121"/>
    </location>
</feature>
<dbReference type="Gene3D" id="2.130.10.10">
    <property type="entry name" value="YVTN repeat-like/Quinoprotein amine dehydrogenase"/>
    <property type="match status" value="1"/>
</dbReference>
<feature type="compositionally biased region" description="Basic residues" evidence="2">
    <location>
        <begin position="235"/>
        <end position="251"/>
    </location>
</feature>
<feature type="region of interest" description="Disordered" evidence="2">
    <location>
        <begin position="1023"/>
        <end position="1043"/>
    </location>
</feature>
<evidence type="ECO:0000256" key="2">
    <source>
        <dbReference type="SAM" id="MobiDB-lite"/>
    </source>
</evidence>
<feature type="compositionally biased region" description="Low complexity" evidence="2">
    <location>
        <begin position="1526"/>
        <end position="1546"/>
    </location>
</feature>
<dbReference type="EMBL" id="OE840198">
    <property type="protein sequence ID" value="CAD7589803.1"/>
    <property type="molecule type" value="Genomic_DNA"/>
</dbReference>
<sequence length="2001" mass="223291">MVYSPDGTKVASTHGNHNVYVTDLKTGKNLNTLSGHPRTPWCIAFHPTSNQILATGCLGGQVRVWDLHGGSEVWVTEGHTVIASLAFHPTDRMLVIATYNELHFWDWSEATPFTKCYTANEKEKVRYVSFDSLGHKLITGISNAPPNHTQWDRLVAPTPHHTHLTYRNTHRFFGPERDSDRRSISGCYRSLVDQYEMLVQRYSELSRSLPAATMDRGTDPMDVDAESQFSDFHHRTQSRHSRSRRPPRTRLTRPSTSRERGSNGSLPLIMLQYLRRAHQRLEETRDSEGPNYSGTLPAPSFTHSRIRNHSRQSYPPIRSINLDLPNYYNYSEPSHPRSTHNESYQNTNLRHFQDLQRLVNTDIPNPPPSYDIPIHRCLPNRPSLMTLCNPSLPSRGSNSESNQSSVNPESTLCTCNLESSRSASNPHSTTCDATSNPTPSNLPSTTCDTNSRWWSNRINRYNLAEQRARFHASMEELQHFSAETSTSQNSSEPLLVHSNHPAPRNPYHIRRETQGIYLGTSNSDRPNSPNLRTRTREERELFGRNLESLLETTGYRETRLGHDSLPTRNTNNMSTRDINNVQNTTVLPNRGTNVRLGRPNNTSLLAENNPSSCLRPGTSLTQDSNFESESPIMLPPNQTMTITTKPRGSRCVQLSNQTLQPTTSREDNTQIGLSASLNNVLTTSEQTSSQNHITDNTSCNANEGAKPAHDDITNVRNTHSKLLSSLKVSVELRKRLNEILSPFSSENVERSSNSSSVVNQSLSNESVLLGQATSSGTQNINSLTTDPNEMSQGGTNSGDSNNDSKSNEYRRLAAFKRKLHDIILSPSNNETPVSPIVDASSTLALVNNEVGSVGNESVTNATLGNTVEDGTDTLHRSTDNLTERDALDLSTTATVIPSVTTTPDESALNIIANTYPPSFQSRVPDSLRVNVGTETLPRPSTRPGEEDGVRYGIQLLSRHIDNMQRLCRARLEILQLQQIRRMWEDLQRQIQSLDVAVNVDQQGNNAHIPSVSQMLELARISDTEENPLPGPSQQQQSTPDNSQLVNCKNKFLLELIKKMIPEAVIPGMSSGGNDSTAVSVSASGHSVVGSEQELSCKEDGVFPSTSSDVSESKKMKIDRTNQGEDLSVSVCNIVNSEIESPCPDPSTTTGASECKKMKIDRTSQGEDLSLSVCNIVNSEIESPCPDPGNTTDASECKNIKTDQISEGEYVQSTGSNSEDVSVARESKFKDILESKLKECLERQTRTPLDLTMEYQASNNTNSNPGRSVEIAESSNESCPVHAENSRQSVLPRSPQSTALLHQLQQRVNARSQRVFNRRIRRRVLRYREIGCHGSRTTSVVYRHQESGRPLNQHSHRPSSVRVIMSRSVRFYNPSQHSMSASSTGGSRRNSVPEFRGLKRKLPRTTAKEAKSSSTSQSSTRTSQPAEDAGRRQEPSDPTETIRAMIVRLEELVRQQREQRASLMRELMRSNRGSSRQRSSEMWELRERTPWLRGEVNSECDSDSNPDIESQLSTIMNWNDDAMRRLGNTLGLGRGSSSPGTAAGSSRASDETQGNATSAGLDETRRSWDQTRESTQRQAREVLSLMVGSLTEFFRNHNVADQSTHTVLEEQICNLYVLLHLALELTDLLLAQLVYTRRELEQQWVHNRLRTPPASLDRSTSNSSSSFSRSNNRRVPNCPPPPRTIPIIYQQLVLLRQQRQGGERRRPRVSRGPSPLPTAIPVLQVNDLPVPDTPTPNQPTFPRLSRPLSPSPHPFGFASHSDLSWDPHGFHGFHVWRPRNLHHFMSDFVTDTPEDATPGPGLNIRGASAGQETMYLGETALVQSHRIQVWDFSKFNIPKIGNVKENIVVAECKIHNDASVDVSRDNKILVALLPNGRYNSTTMLGVYSLEWSSLGQCLYMTSFEQNAVSVSLSPTNRHLLVGLATRRMVPSDHTIIAQIFYLDGAHPIPDKEVGIKGRLRHARNIEQCRNHSSLSVNCIRWLPTPGQGFVYGTNSGFLRILR</sequence>
<dbReference type="InterPro" id="IPR001680">
    <property type="entry name" value="WD40_rpt"/>
</dbReference>
<dbReference type="PANTHER" id="PTHR22874">
    <property type="entry name" value="ACTIVATING MOLECULE IN BECN1-REGULATED AUTOPHAGY PROTEIN 1"/>
    <property type="match status" value="1"/>
</dbReference>
<feature type="region of interest" description="Disordered" evidence="2">
    <location>
        <begin position="229"/>
        <end position="268"/>
    </location>
</feature>
<organism evidence="3">
    <name type="scientific">Timema genevievae</name>
    <name type="common">Walking stick</name>
    <dbReference type="NCBI Taxonomy" id="629358"/>
    <lineage>
        <taxon>Eukaryota</taxon>
        <taxon>Metazoa</taxon>
        <taxon>Ecdysozoa</taxon>
        <taxon>Arthropoda</taxon>
        <taxon>Hexapoda</taxon>
        <taxon>Insecta</taxon>
        <taxon>Pterygota</taxon>
        <taxon>Neoptera</taxon>
        <taxon>Polyneoptera</taxon>
        <taxon>Phasmatodea</taxon>
        <taxon>Timematodea</taxon>
        <taxon>Timematoidea</taxon>
        <taxon>Timematidae</taxon>
        <taxon>Timema</taxon>
    </lineage>
</organism>
<dbReference type="GO" id="GO:0000045">
    <property type="term" value="P:autophagosome assembly"/>
    <property type="evidence" value="ECO:0007669"/>
    <property type="project" value="TreeGrafter"/>
</dbReference>
<gene>
    <name evidence="3" type="ORF">TGEB3V08_LOCUS3717</name>
</gene>
<dbReference type="PANTHER" id="PTHR22874:SF1">
    <property type="entry name" value="ACTIVATING MOLECULE IN BECN1-REGULATED AUTOPHAGY PROTEIN 1"/>
    <property type="match status" value="1"/>
</dbReference>
<accession>A0A7R9PJW3</accession>
<feature type="compositionally biased region" description="Low complexity" evidence="2">
    <location>
        <begin position="394"/>
        <end position="410"/>
    </location>
</feature>
<reference evidence="3" key="1">
    <citation type="submission" date="2020-11" db="EMBL/GenBank/DDBJ databases">
        <authorList>
            <person name="Tran Van P."/>
        </authorList>
    </citation>
    <scope>NUCLEOTIDE SEQUENCE</scope>
</reference>
<keyword evidence="1" id="KW-0853">WD repeat</keyword>
<proteinExistence type="predicted"/>
<feature type="region of interest" description="Disordered" evidence="2">
    <location>
        <begin position="1526"/>
        <end position="1574"/>
    </location>
</feature>
<feature type="region of interest" description="Disordered" evidence="2">
    <location>
        <begin position="1373"/>
        <end position="1439"/>
    </location>
</feature>
<feature type="compositionally biased region" description="Low complexity" evidence="2">
    <location>
        <begin position="1657"/>
        <end position="1675"/>
    </location>
</feature>
<evidence type="ECO:0008006" key="4">
    <source>
        <dbReference type="Google" id="ProtNLM"/>
    </source>
</evidence>
<dbReference type="InterPro" id="IPR011047">
    <property type="entry name" value="Quinoprotein_ADH-like_sf"/>
</dbReference>
<dbReference type="GO" id="GO:1990756">
    <property type="term" value="F:ubiquitin-like ligase-substrate adaptor activity"/>
    <property type="evidence" value="ECO:0007669"/>
    <property type="project" value="TreeGrafter"/>
</dbReference>
<dbReference type="SMART" id="SM00320">
    <property type="entry name" value="WD40"/>
    <property type="match status" value="3"/>
</dbReference>
<feature type="region of interest" description="Disordered" evidence="2">
    <location>
        <begin position="684"/>
        <end position="712"/>
    </location>
</feature>
<dbReference type="PROSITE" id="PS50082">
    <property type="entry name" value="WD_REPEATS_2"/>
    <property type="match status" value="1"/>
</dbReference>
<dbReference type="SUPFAM" id="SSF50998">
    <property type="entry name" value="Quinoprotein alcohol dehydrogenase-like"/>
    <property type="match status" value="1"/>
</dbReference>
<feature type="region of interest" description="Disordered" evidence="2">
    <location>
        <begin position="282"/>
        <end position="316"/>
    </location>
</feature>
<feature type="region of interest" description="Disordered" evidence="2">
    <location>
        <begin position="772"/>
        <end position="806"/>
    </location>
</feature>
<feature type="region of interest" description="Disordered" evidence="2">
    <location>
        <begin position="1698"/>
        <end position="1721"/>
    </location>
</feature>
<evidence type="ECO:0000256" key="1">
    <source>
        <dbReference type="PROSITE-ProRule" id="PRU00221"/>
    </source>
</evidence>
<feature type="compositionally biased region" description="Low complexity" evidence="2">
    <location>
        <begin position="1411"/>
        <end position="1423"/>
    </location>
</feature>
<feature type="repeat" description="WD" evidence="1">
    <location>
        <begin position="33"/>
        <end position="75"/>
    </location>
</feature>
<name>A0A7R9PJW3_TIMGE</name>
<feature type="region of interest" description="Disordered" evidence="2">
    <location>
        <begin position="1650"/>
        <end position="1682"/>
    </location>
</feature>
<feature type="compositionally biased region" description="Polar residues" evidence="2">
    <location>
        <begin position="1031"/>
        <end position="1043"/>
    </location>
</feature>
<feature type="compositionally biased region" description="Basic and acidic residues" evidence="2">
    <location>
        <begin position="1110"/>
        <end position="1121"/>
    </location>
</feature>
<feature type="compositionally biased region" description="Polar residues" evidence="2">
    <location>
        <begin position="1373"/>
        <end position="1389"/>
    </location>
</feature>
<dbReference type="InterPro" id="IPR052596">
    <property type="entry name" value="AMBRA1_autophagy"/>
</dbReference>
<dbReference type="Pfam" id="PF00400">
    <property type="entry name" value="WD40"/>
    <property type="match status" value="1"/>
</dbReference>
<feature type="region of interest" description="Disordered" evidence="2">
    <location>
        <begin position="584"/>
        <end position="615"/>
    </location>
</feature>
<feature type="compositionally biased region" description="Polar residues" evidence="2">
    <location>
        <begin position="684"/>
        <end position="701"/>
    </location>
</feature>
<feature type="compositionally biased region" description="Basic and acidic residues" evidence="2">
    <location>
        <begin position="1561"/>
        <end position="1574"/>
    </location>
</feature>
<feature type="compositionally biased region" description="Polar residues" evidence="2">
    <location>
        <begin position="599"/>
        <end position="615"/>
    </location>
</feature>
<feature type="compositionally biased region" description="Low complexity" evidence="2">
    <location>
        <begin position="793"/>
        <end position="804"/>
    </location>
</feature>